<dbReference type="EMBL" id="JNAM01000010">
    <property type="protein sequence ID" value="KGF97485.1"/>
    <property type="molecule type" value="Genomic_DNA"/>
</dbReference>
<evidence type="ECO:0000313" key="1">
    <source>
        <dbReference type="EMBL" id="KGF97485.1"/>
    </source>
</evidence>
<protein>
    <submittedName>
        <fullName evidence="1">Uncharacterized protein</fullName>
    </submittedName>
</protein>
<dbReference type="AlphaFoldDB" id="A0A0A2A7D0"/>
<dbReference type="eggNOG" id="ENOG5030VR1">
    <property type="taxonomic scope" value="Bacteria"/>
</dbReference>
<reference evidence="2" key="1">
    <citation type="journal article" date="2014" name="Sci. Data">
        <title>Genomes of diverse isolates of the marine cyanobacterium Prochlorococcus.</title>
        <authorList>
            <person name="Biller S."/>
            <person name="Berube P."/>
            <person name="Thompson J."/>
            <person name="Kelly L."/>
            <person name="Roggensack S."/>
            <person name="Awad L."/>
            <person name="Roache-Johnson K."/>
            <person name="Ding H."/>
            <person name="Giovannoni S.J."/>
            <person name="Moore L.R."/>
            <person name="Chisholm S.W."/>
        </authorList>
    </citation>
    <scope>NUCLEOTIDE SEQUENCE [LARGE SCALE GENOMIC DNA]</scope>
    <source>
        <strain evidence="2">MIT 9302</strain>
    </source>
</reference>
<organism evidence="1 2">
    <name type="scientific">Prochlorococcus marinus str. MIT 9302</name>
    <dbReference type="NCBI Taxonomy" id="74545"/>
    <lineage>
        <taxon>Bacteria</taxon>
        <taxon>Bacillati</taxon>
        <taxon>Cyanobacteriota</taxon>
        <taxon>Cyanophyceae</taxon>
        <taxon>Synechococcales</taxon>
        <taxon>Prochlorococcaceae</taxon>
        <taxon>Prochlorococcus</taxon>
    </lineage>
</organism>
<accession>A0A0A2A7D0</accession>
<proteinExistence type="predicted"/>
<evidence type="ECO:0000313" key="2">
    <source>
        <dbReference type="Proteomes" id="UP000030445"/>
    </source>
</evidence>
<dbReference type="RefSeq" id="WP_416406691.1">
    <property type="nucleotide sequence ID" value="NZ_CP138951.1"/>
</dbReference>
<sequence>MCFSLLAIISLIKLGYSSKVRLIRLREIQDSFLYEKNRFNVLTSRFDDLFSSEGEQRFMKDQDQMISRGIIRVIWR</sequence>
<comment type="caution">
    <text evidence="1">The sequence shown here is derived from an EMBL/GenBank/DDBJ whole genome shotgun (WGS) entry which is preliminary data.</text>
</comment>
<dbReference type="Proteomes" id="UP000030445">
    <property type="component" value="Unassembled WGS sequence"/>
</dbReference>
<gene>
    <name evidence="1" type="ORF">EU96_1197</name>
</gene>
<name>A0A0A2A7D0_PROMR</name>